<protein>
    <submittedName>
        <fullName evidence="9">Wzz/FepE/Etk N-terminal domain-containing protein</fullName>
    </submittedName>
</protein>
<sequence length="487" mass="55193">MTQLKLRISNIILAGWRRRWVIVLPMLILPIIALGVSKLAPLKYTSHTSMLIQETAKMNPFLEDIAVSTMLNDRLNAVKTLLKSRHILTMVAEERGLINENSSPSDIDRVIGKIAANLSVSQMGKDLLKIQYTADSPEGMKEMLESVSEHFVEQILAPERSSIRDSSTFLSQHIDERFSELQQAEQRLADYTNQNSALTPELQSQSYARIASLKQTLAEKEAQLFGLEKGLGSLDQQLSQTNPVVGRIEEQIIEIRSELTLLQAKYTDNHSAVQAKKRELERLELERETLLQTQQPSLNTEQLWDMASSQNLQSSSSVQPLLMTQLQSLQEARGKYEALKEETSRMRSMIVELEERTRSFGDDVKEIYRLQRDVELKRDLYEELLQRYEMAELTGSLGEFEEDKRVKVIDLPYTPSTPSNLPTIIFIIAGLFGGITMGIGISIIIELFDSTIRNASDIETLTDIPVITSLPKFPNPHAQIHSQIERN</sequence>
<evidence type="ECO:0000313" key="10">
    <source>
        <dbReference type="Proteomes" id="UP001169719"/>
    </source>
</evidence>
<dbReference type="PANTHER" id="PTHR32309:SF31">
    <property type="entry name" value="CAPSULAR EXOPOLYSACCHARIDE FAMILY"/>
    <property type="match status" value="1"/>
</dbReference>
<dbReference type="InterPro" id="IPR003856">
    <property type="entry name" value="LPS_length_determ_N"/>
</dbReference>
<evidence type="ECO:0000256" key="5">
    <source>
        <dbReference type="ARBA" id="ARBA00023136"/>
    </source>
</evidence>
<name>A0ABT7XYM9_9VIBR</name>
<gene>
    <name evidence="9" type="ORF">QWJ08_05670</name>
</gene>
<keyword evidence="2" id="KW-1003">Cell membrane</keyword>
<dbReference type="Proteomes" id="UP001169719">
    <property type="component" value="Unassembled WGS sequence"/>
</dbReference>
<dbReference type="Pfam" id="PF02706">
    <property type="entry name" value="Wzz"/>
    <property type="match status" value="1"/>
</dbReference>
<feature type="transmembrane region" description="Helical" evidence="7">
    <location>
        <begin position="20"/>
        <end position="40"/>
    </location>
</feature>
<organism evidence="9 10">
    <name type="scientific">Vibrio agarivorans</name>
    <dbReference type="NCBI Taxonomy" id="153622"/>
    <lineage>
        <taxon>Bacteria</taxon>
        <taxon>Pseudomonadati</taxon>
        <taxon>Pseudomonadota</taxon>
        <taxon>Gammaproteobacteria</taxon>
        <taxon>Vibrionales</taxon>
        <taxon>Vibrionaceae</taxon>
        <taxon>Vibrio</taxon>
    </lineage>
</organism>
<keyword evidence="10" id="KW-1185">Reference proteome</keyword>
<evidence type="ECO:0000256" key="2">
    <source>
        <dbReference type="ARBA" id="ARBA00022475"/>
    </source>
</evidence>
<evidence type="ECO:0000256" key="4">
    <source>
        <dbReference type="ARBA" id="ARBA00022989"/>
    </source>
</evidence>
<evidence type="ECO:0000256" key="6">
    <source>
        <dbReference type="SAM" id="Coils"/>
    </source>
</evidence>
<evidence type="ECO:0000256" key="1">
    <source>
        <dbReference type="ARBA" id="ARBA00004651"/>
    </source>
</evidence>
<accession>A0ABT7XYM9</accession>
<keyword evidence="6" id="KW-0175">Coiled coil</keyword>
<proteinExistence type="predicted"/>
<dbReference type="PANTHER" id="PTHR32309">
    <property type="entry name" value="TYROSINE-PROTEIN KINASE"/>
    <property type="match status" value="1"/>
</dbReference>
<dbReference type="RefSeq" id="WP_289961033.1">
    <property type="nucleotide sequence ID" value="NZ_JAUEOZ010000001.1"/>
</dbReference>
<feature type="domain" description="Polysaccharide chain length determinant N-terminal" evidence="8">
    <location>
        <begin position="11"/>
        <end position="93"/>
    </location>
</feature>
<dbReference type="EMBL" id="JAUEOZ010000001">
    <property type="protein sequence ID" value="MDN2480876.1"/>
    <property type="molecule type" value="Genomic_DNA"/>
</dbReference>
<evidence type="ECO:0000313" key="9">
    <source>
        <dbReference type="EMBL" id="MDN2480876.1"/>
    </source>
</evidence>
<feature type="coiled-coil region" evidence="6">
    <location>
        <begin position="322"/>
        <end position="356"/>
    </location>
</feature>
<keyword evidence="3 7" id="KW-0812">Transmembrane</keyword>
<keyword evidence="4 7" id="KW-1133">Transmembrane helix</keyword>
<evidence type="ECO:0000256" key="7">
    <source>
        <dbReference type="SAM" id="Phobius"/>
    </source>
</evidence>
<evidence type="ECO:0000256" key="3">
    <source>
        <dbReference type="ARBA" id="ARBA00022692"/>
    </source>
</evidence>
<reference evidence="9" key="1">
    <citation type="submission" date="2024-05" db="EMBL/GenBank/DDBJ databases">
        <title>Genome Sequences of Four Agar- Degrading Marine Bacteria.</title>
        <authorList>
            <person name="Phillips E.K."/>
            <person name="Shaffer J.C."/>
            <person name="Henson M.W."/>
            <person name="Temperton B."/>
            <person name="Thrash C.J."/>
            <person name="Martin M.O."/>
        </authorList>
    </citation>
    <scope>NUCLEOTIDE SEQUENCE</scope>
    <source>
        <strain evidence="9">EKP203</strain>
    </source>
</reference>
<keyword evidence="5 7" id="KW-0472">Membrane</keyword>
<feature type="transmembrane region" description="Helical" evidence="7">
    <location>
        <begin position="424"/>
        <end position="448"/>
    </location>
</feature>
<evidence type="ECO:0000259" key="8">
    <source>
        <dbReference type="Pfam" id="PF02706"/>
    </source>
</evidence>
<dbReference type="InterPro" id="IPR050445">
    <property type="entry name" value="Bact_polysacc_biosynth/exp"/>
</dbReference>
<comment type="caution">
    <text evidence="9">The sequence shown here is derived from an EMBL/GenBank/DDBJ whole genome shotgun (WGS) entry which is preliminary data.</text>
</comment>
<comment type="subcellular location">
    <subcellularLocation>
        <location evidence="1">Cell membrane</location>
        <topology evidence="1">Multi-pass membrane protein</topology>
    </subcellularLocation>
</comment>